<dbReference type="EMBL" id="JBHTJZ010000072">
    <property type="protein sequence ID" value="MFD0962166.1"/>
    <property type="molecule type" value="Genomic_DNA"/>
</dbReference>
<comment type="caution">
    <text evidence="1">The sequence shown here is derived from an EMBL/GenBank/DDBJ whole genome shotgun (WGS) entry which is preliminary data.</text>
</comment>
<reference evidence="2" key="1">
    <citation type="journal article" date="2019" name="Int. J. Syst. Evol. Microbiol.">
        <title>The Global Catalogue of Microorganisms (GCM) 10K type strain sequencing project: providing services to taxonomists for standard genome sequencing and annotation.</title>
        <authorList>
            <consortium name="The Broad Institute Genomics Platform"/>
            <consortium name="The Broad Institute Genome Sequencing Center for Infectious Disease"/>
            <person name="Wu L."/>
            <person name="Ma J."/>
        </authorList>
    </citation>
    <scope>NUCLEOTIDE SEQUENCE [LARGE SCALE GENOMIC DNA]</scope>
    <source>
        <strain evidence="2">CCUG 59129</strain>
    </source>
</reference>
<dbReference type="RefSeq" id="WP_377568464.1">
    <property type="nucleotide sequence ID" value="NZ_JBHTJZ010000072.1"/>
</dbReference>
<sequence>MMDMNMTGWRSDKDREMKLFQLFPCKSNRACQEDKLRPLRVIWKA</sequence>
<keyword evidence="2" id="KW-1185">Reference proteome</keyword>
<protein>
    <submittedName>
        <fullName evidence="1">Uncharacterized protein</fullName>
    </submittedName>
</protein>
<dbReference type="Proteomes" id="UP001596989">
    <property type="component" value="Unassembled WGS sequence"/>
</dbReference>
<name>A0ABW3HXA9_9BACL</name>
<evidence type="ECO:0000313" key="1">
    <source>
        <dbReference type="EMBL" id="MFD0962166.1"/>
    </source>
</evidence>
<organism evidence="1 2">
    <name type="scientific">Paenibacillus chungangensis</name>
    <dbReference type="NCBI Taxonomy" id="696535"/>
    <lineage>
        <taxon>Bacteria</taxon>
        <taxon>Bacillati</taxon>
        <taxon>Bacillota</taxon>
        <taxon>Bacilli</taxon>
        <taxon>Bacillales</taxon>
        <taxon>Paenibacillaceae</taxon>
        <taxon>Paenibacillus</taxon>
    </lineage>
</organism>
<proteinExistence type="predicted"/>
<evidence type="ECO:0000313" key="2">
    <source>
        <dbReference type="Proteomes" id="UP001596989"/>
    </source>
</evidence>
<accession>A0ABW3HXA9</accession>
<gene>
    <name evidence="1" type="ORF">ACFQ2I_22750</name>
</gene>